<name>A0A484HKT3_9BACT</name>
<keyword evidence="7" id="KW-0472">Membrane</keyword>
<keyword evidence="4" id="KW-0800">Toxin</keyword>
<keyword evidence="6" id="KW-0843">Virulence</keyword>
<feature type="domain" description="Haemolysin-type calcium binding-related" evidence="9">
    <location>
        <begin position="1010"/>
        <end position="1041"/>
    </location>
</feature>
<dbReference type="PRINTS" id="PR00313">
    <property type="entry name" value="CABNDNGRPT"/>
</dbReference>
<dbReference type="InterPro" id="IPR050557">
    <property type="entry name" value="RTX_toxin/Mannuronan_C5-epim"/>
</dbReference>
<dbReference type="PANTHER" id="PTHR38340">
    <property type="entry name" value="S-LAYER PROTEIN"/>
    <property type="match status" value="1"/>
</dbReference>
<evidence type="ECO:0000313" key="10">
    <source>
        <dbReference type="EMBL" id="VEN73501.1"/>
    </source>
</evidence>
<evidence type="ECO:0000259" key="9">
    <source>
        <dbReference type="Pfam" id="PF06594"/>
    </source>
</evidence>
<dbReference type="InterPro" id="IPR010566">
    <property type="entry name" value="Haemolys_ca-bd"/>
</dbReference>
<feature type="region of interest" description="Disordered" evidence="8">
    <location>
        <begin position="1892"/>
        <end position="1921"/>
    </location>
</feature>
<dbReference type="InterPro" id="IPR001343">
    <property type="entry name" value="Hemolysn_Ca-bd"/>
</dbReference>
<dbReference type="GO" id="GO:0005576">
    <property type="term" value="C:extracellular region"/>
    <property type="evidence" value="ECO:0007669"/>
    <property type="project" value="UniProtKB-SubCell"/>
</dbReference>
<evidence type="ECO:0000256" key="2">
    <source>
        <dbReference type="ARBA" id="ARBA00004613"/>
    </source>
</evidence>
<evidence type="ECO:0000256" key="5">
    <source>
        <dbReference type="ARBA" id="ARBA00022737"/>
    </source>
</evidence>
<dbReference type="PANTHER" id="PTHR38340:SF1">
    <property type="entry name" value="S-LAYER PROTEIN"/>
    <property type="match status" value="1"/>
</dbReference>
<protein>
    <recommendedName>
        <fullName evidence="9">Haemolysin-type calcium binding-related domain-containing protein</fullName>
    </recommendedName>
</protein>
<evidence type="ECO:0000256" key="3">
    <source>
        <dbReference type="ARBA" id="ARBA00022525"/>
    </source>
</evidence>
<dbReference type="Pfam" id="PF06594">
    <property type="entry name" value="HCBP_related"/>
    <property type="match status" value="4"/>
</dbReference>
<feature type="domain" description="Haemolysin-type calcium binding-related" evidence="9">
    <location>
        <begin position="1689"/>
        <end position="1720"/>
    </location>
</feature>
<evidence type="ECO:0000256" key="8">
    <source>
        <dbReference type="SAM" id="MobiDB-lite"/>
    </source>
</evidence>
<dbReference type="InterPro" id="IPR003995">
    <property type="entry name" value="RTX_toxin_determinant-A"/>
</dbReference>
<evidence type="ECO:0000256" key="6">
    <source>
        <dbReference type="ARBA" id="ARBA00023026"/>
    </source>
</evidence>
<feature type="compositionally biased region" description="Basic and acidic residues" evidence="8">
    <location>
        <begin position="1994"/>
        <end position="2004"/>
    </location>
</feature>
<feature type="domain" description="Haemolysin-type calcium binding-related" evidence="9">
    <location>
        <begin position="478"/>
        <end position="510"/>
    </location>
</feature>
<dbReference type="GO" id="GO:0005509">
    <property type="term" value="F:calcium ion binding"/>
    <property type="evidence" value="ECO:0007669"/>
    <property type="project" value="InterPro"/>
</dbReference>
<evidence type="ECO:0000256" key="1">
    <source>
        <dbReference type="ARBA" id="ARBA00004370"/>
    </source>
</evidence>
<feature type="domain" description="Haemolysin-type calcium binding-related" evidence="9">
    <location>
        <begin position="2157"/>
        <end position="2196"/>
    </location>
</feature>
<evidence type="ECO:0000256" key="7">
    <source>
        <dbReference type="ARBA" id="ARBA00023136"/>
    </source>
</evidence>
<proteinExistence type="predicted"/>
<sequence>MPLDDSQNFYDFDGDGRGNQTAWVSSDDGILALDAGNDRMIQNADEIRFDGYAQRAEEEGDVTKHDFNNDDAVDIRDFDTDGNGVVSDLEGLRYFDSNKDGVLDSADEQFDSFGVFSDFDDDGVTGSREFRTLSEMGITSINLSSDSIDRVQSGDAIVGMGTYTKTDGSQGALADVVLEYDPGEYGILEGSGGDDALSADDDQSAVIYGGAGDDAIEGSLKGDLLSGNSGQDDLRGRLGDDVYVFGRGFGHDVLSDQYGITWNHYSDSGWIGDDGKRTFDRSFKDAAPMGKKDTKTITWRYYSSSGWAGTDIDGNVFDKNHDRVAPSGEEGKRRVTWNFYSKLKRTGTNDAPSWVEIGSGWVGTDGTGKTFDLDGNPVTPVGHKDVKLRGYDYWSGIYDGYYGDRVDPVNKAYDVAPVKKEYAMSSDFQEYNAGHDTLALGEGVALGDLAFKKDGGDLKIGILEDSQVAADLDAASFKTLSDIVTLKDFFNENKRIETLSFSDGGVLDLNRVVETSHIQDGEVIHADESLIRYFESQGVELSTYDSISARSSTAGDEGNNDLSANYNEPAVIYGGGGDDAISGSQGKDMVSGDGGDDVLRGSLGDDDYIFGRGFGHDTLTDDYSVTWNHYSTSGWIGTDDAGRVFDENFNDATPSGKMDTQNITWRHYSNSGWAGRDVDGNYINKSGNRVSPSGQIDSGKITWNFYSLRKYNSGSKSFFEVGSGWVGTDSAGNVFDENRNPITPVGVKDVRQAFIDMLGMYNYPVAPRTETYRIAPQSGEFGVASRSEQYDAGDDTLILGQGIALSDLAFKVENGDLKIGLLDQTQRDASLDAASFDALADIVTLTDFFNGKRRIENLRFSDGATLDLAEVAKFTGLTEATELQVFKPNDAMMTHLAGQGLAIVGYDTGFAADPVMTQTDNELSGTALNDIIDGGQGNDTISGEEGNDMLAGGLGNDVLSGGAGDDAYRFDPGDGRDVIINKDPDSSNDRLVFGDGIDTGDLWFERRNDDLLVEIAGTEDAVTIKDWYLGDEYKLDRFEASSGSPIMASDVFGLLNNGDDHFRAYYDRSADMSGGAGDDTLEGSWRGDRLSGDSGADTLKGGAGDDEYVFGRGFGRDTIDDHYNVTWNHYSKSGWIGTDDLGKTFDENFDPAAPSGTKDREVVTWEYYSGSGWVGTDIDGNVFDEDRNPVTPSGTKGVQTLTWTHYASYNGGGSGWVATDGTGKTFDDSGNPVVPKGTRNREWVDIGEFGGFLGIPTSRPAETRSMDSRIMSYEMAIRTEQYNSGHDVLAMGEGVALGDLAFKMDGEDLKIGILEDSRPEAGLDAASFETLSDIVTLKDFFNENKRIETLRFSDGDALDLTRVVETSHIQDGEVIHTDESLIGYFESQGVELSTYDSISARSSTAGDSGNNDLSANYNEPAVIYGGGGDDVISGSQGKDMLSGDGGDDVLRGSLGDDDYIFGRGFGHDTITDDAGDDTLILGQGVVLSDLAFKVENGDLKIGLLDESQRAASLDAASFDALADIVTLTGFFDEKNRVENLRFSGGSTLDLAKLAEFTGITDGQVIKPNDAMMTHLAGQGFAVAGYDTGFAADVAINKTDNELSGTALNDIIDGGQGNDTISGGEGDDILAGGLGNDVLSGGAGDDAYRFELGDGRDVIINKDQNSSDDRLVFGDGIDSASVLFQSSGNDLLVKIAGTEDSLTIKSWYLGDEFRLDRFELSTGLYLMASDVDKLVEAMEVEDFDFSDVGDLELQDLPGSWPGAVAGNWRSTPLHVGTEMNDTLFGNADDDLIYGGAGDDALHGQDGDDTLYGGGGNDMLSGMEGDDVLSGGSGSDTLWGWLGNDELNGGAGDDELYGQQGDDFLNGGAGNDVFYGHEGKDVLNGDDGNDRVYGGTDDDVLYGGAGDDDLHGQGGDDTLYGGGGNDMLSGMEGNDVFFGGSGSDTLWGWLGNDVLNGGAGDDELYGQQGDDFLNGGAGDDVLHGHEGNDVLNGDDGNDRVYGEAGDDKLYGGAGNDALHGQEGNDVLFGDDGDDMLSGMEGNDVLSGGRGSDTLWGWLGNDVLNGGAGDDELYGQQGDDFLNGGAGDDVLHGHEGNDVLNGDDGNDVVYGGAGNDEYRFEVGDGRDVIMNHDALSSNDRVAFGDGIDPDNLWFRREGNDLTVEILGTGDQVTVRDWHLGAEFQVDRFQVSSGSSLTASDVQALVDAMAGFAPVPGEIAGPAPHDLPDSLKPVIAAQWQ</sequence>
<reference evidence="10" key="1">
    <citation type="submission" date="2019-01" db="EMBL/GenBank/DDBJ databases">
        <authorList>
            <consortium name="Genoscope - CEA"/>
            <person name="William W."/>
        </authorList>
    </citation>
    <scope>NUCLEOTIDE SEQUENCE</scope>
    <source>
        <strain evidence="10">CR-1</strain>
    </source>
</reference>
<feature type="region of interest" description="Disordered" evidence="8">
    <location>
        <begin position="1964"/>
        <end position="2004"/>
    </location>
</feature>
<keyword evidence="5" id="KW-0677">Repeat</keyword>
<dbReference type="SUPFAM" id="SSF51120">
    <property type="entry name" value="beta-Roll"/>
    <property type="match status" value="8"/>
</dbReference>
<accession>A0A484HKT3</accession>
<organism evidence="10">
    <name type="scientific">uncultured Desulfobacteraceae bacterium</name>
    <dbReference type="NCBI Taxonomy" id="218296"/>
    <lineage>
        <taxon>Bacteria</taxon>
        <taxon>Pseudomonadati</taxon>
        <taxon>Thermodesulfobacteriota</taxon>
        <taxon>Desulfobacteria</taxon>
        <taxon>Desulfobacterales</taxon>
        <taxon>Desulfobacteraceae</taxon>
        <taxon>environmental samples</taxon>
    </lineage>
</organism>
<dbReference type="PRINTS" id="PR01488">
    <property type="entry name" value="RTXTOXINA"/>
</dbReference>
<dbReference type="EMBL" id="CAACVI010000011">
    <property type="protein sequence ID" value="VEN73501.1"/>
    <property type="molecule type" value="Genomic_DNA"/>
</dbReference>
<comment type="subcellular location">
    <subcellularLocation>
        <location evidence="1">Membrane</location>
    </subcellularLocation>
    <subcellularLocation>
        <location evidence="2">Secreted</location>
    </subcellularLocation>
</comment>
<dbReference type="InterPro" id="IPR011049">
    <property type="entry name" value="Serralysin-like_metalloprot_C"/>
</dbReference>
<gene>
    <name evidence="10" type="ORF">EPICR_190001</name>
</gene>
<evidence type="ECO:0000256" key="4">
    <source>
        <dbReference type="ARBA" id="ARBA00022656"/>
    </source>
</evidence>
<dbReference type="InterPro" id="IPR018511">
    <property type="entry name" value="Hemolysin-typ_Ca-bd_CS"/>
</dbReference>
<dbReference type="PROSITE" id="PS00330">
    <property type="entry name" value="HEMOLYSIN_CALCIUM"/>
    <property type="match status" value="8"/>
</dbReference>
<dbReference type="GO" id="GO:0016020">
    <property type="term" value="C:membrane"/>
    <property type="evidence" value="ECO:0007669"/>
    <property type="project" value="UniProtKB-SubCell"/>
</dbReference>
<dbReference type="GO" id="GO:0090729">
    <property type="term" value="F:toxin activity"/>
    <property type="evidence" value="ECO:0007669"/>
    <property type="project" value="UniProtKB-KW"/>
</dbReference>
<dbReference type="Pfam" id="PF00353">
    <property type="entry name" value="HemolysinCabind"/>
    <property type="match status" value="15"/>
</dbReference>
<keyword evidence="3" id="KW-0964">Secreted</keyword>
<dbReference type="Gene3D" id="2.150.10.10">
    <property type="entry name" value="Serralysin-like metalloprotease, C-terminal"/>
    <property type="match status" value="10"/>
</dbReference>
<feature type="compositionally biased region" description="Gly residues" evidence="8">
    <location>
        <begin position="1910"/>
        <end position="1921"/>
    </location>
</feature>